<protein>
    <submittedName>
        <fullName evidence="2">Hydrogenase expression protein HupH</fullName>
    </submittedName>
</protein>
<dbReference type="PANTHER" id="PTHR28047">
    <property type="entry name" value="PROTEIN DCG1"/>
    <property type="match status" value="1"/>
</dbReference>
<evidence type="ECO:0000313" key="3">
    <source>
        <dbReference type="Proteomes" id="UP000244893"/>
    </source>
</evidence>
<dbReference type="PANTHER" id="PTHR28047:SF5">
    <property type="entry name" value="PROTEIN DCG1"/>
    <property type="match status" value="1"/>
</dbReference>
<dbReference type="OrthoDB" id="9791723at2"/>
<dbReference type="AlphaFoldDB" id="A0A2V1HT78"/>
<dbReference type="InterPro" id="IPR015942">
    <property type="entry name" value="Asp/Glu/hydantoin_racemase"/>
</dbReference>
<dbReference type="GO" id="GO:0047661">
    <property type="term" value="F:amino-acid racemase activity"/>
    <property type="evidence" value="ECO:0007669"/>
    <property type="project" value="InterPro"/>
</dbReference>
<dbReference type="InterPro" id="IPR052186">
    <property type="entry name" value="Hydantoin_racemase-like"/>
</dbReference>
<evidence type="ECO:0000313" key="2">
    <source>
        <dbReference type="EMBL" id="PVZ93294.1"/>
    </source>
</evidence>
<keyword evidence="3" id="KW-1185">Reference proteome</keyword>
<dbReference type="EMBL" id="QEOP01000005">
    <property type="protein sequence ID" value="PVZ93294.1"/>
    <property type="molecule type" value="Genomic_DNA"/>
</dbReference>
<organism evidence="2 3">
    <name type="scientific">Amnibacterium flavum</name>
    <dbReference type="NCBI Taxonomy" id="2173173"/>
    <lineage>
        <taxon>Bacteria</taxon>
        <taxon>Bacillati</taxon>
        <taxon>Actinomycetota</taxon>
        <taxon>Actinomycetes</taxon>
        <taxon>Micrococcales</taxon>
        <taxon>Microbacteriaceae</taxon>
        <taxon>Amnibacterium</taxon>
    </lineage>
</organism>
<accession>A0A2V1HT78</accession>
<dbReference type="Gene3D" id="3.40.50.12500">
    <property type="match status" value="1"/>
</dbReference>
<reference evidence="2 3" key="1">
    <citation type="submission" date="2018-05" db="EMBL/GenBank/DDBJ databases">
        <title>Amnibacterium sp. M8JJ-5, whole genome shotgun sequence.</title>
        <authorList>
            <person name="Tuo L."/>
        </authorList>
    </citation>
    <scope>NUCLEOTIDE SEQUENCE [LARGE SCALE GENOMIC DNA]</scope>
    <source>
        <strain evidence="2 3">M8JJ-5</strain>
    </source>
</reference>
<proteinExistence type="inferred from homology"/>
<sequence length="248" mass="26142">MRIHIVAPITTPGLSGISDFAPYANPETSLTHDILDSGPASLESRFDEALAVPDLLRKFIVAREEGADAAVIDCMTDPGMGAAREATGMLVLGAAQTSIMVASLLAHDFSIVTTSAAVVPVLADLVTVYGLSDKLRSIRSVEVPVLDLHDEERLRTALFAQSLAAVRDDGAHAVVFGCTGMRGWADAIREHLAAEGYPGIPVIDPAPTTLKIAEALSELGLAPSQRSYPAPTRRTAVGYEDLALSEAR</sequence>
<evidence type="ECO:0000256" key="1">
    <source>
        <dbReference type="ARBA" id="ARBA00038414"/>
    </source>
</evidence>
<gene>
    <name evidence="2" type="ORF">DDQ50_16490</name>
</gene>
<name>A0A2V1HT78_9MICO</name>
<comment type="caution">
    <text evidence="2">The sequence shown here is derived from an EMBL/GenBank/DDBJ whole genome shotgun (WGS) entry which is preliminary data.</text>
</comment>
<dbReference type="Proteomes" id="UP000244893">
    <property type="component" value="Unassembled WGS sequence"/>
</dbReference>
<comment type="similarity">
    <text evidence="1">Belongs to the HyuE racemase family.</text>
</comment>
<dbReference type="InterPro" id="IPR053714">
    <property type="entry name" value="Iso_Racemase_Enz_sf"/>
</dbReference>
<dbReference type="RefSeq" id="WP_116757890.1">
    <property type="nucleotide sequence ID" value="NZ_JBHUEX010000002.1"/>
</dbReference>
<dbReference type="Pfam" id="PF01177">
    <property type="entry name" value="Asp_Glu_race"/>
    <property type="match status" value="1"/>
</dbReference>